<dbReference type="EMBL" id="CP009223">
    <property type="protein sequence ID" value="AIM62780.1"/>
    <property type="molecule type" value="Genomic_DNA"/>
</dbReference>
<dbReference type="InterPro" id="IPR007337">
    <property type="entry name" value="RelB/DinJ"/>
</dbReference>
<organism evidence="1 2">
    <name type="scientific">Weissella ceti</name>
    <dbReference type="NCBI Taxonomy" id="759620"/>
    <lineage>
        <taxon>Bacteria</taxon>
        <taxon>Bacillati</taxon>
        <taxon>Bacillota</taxon>
        <taxon>Bacilli</taxon>
        <taxon>Lactobacillales</taxon>
        <taxon>Lactobacillaceae</taxon>
        <taxon>Weissella</taxon>
    </lineage>
</organism>
<gene>
    <name evidence="1" type="ORF">WS74_0528</name>
</gene>
<accession>A0A075TYU0</accession>
<dbReference type="Gene3D" id="1.10.1220.10">
    <property type="entry name" value="Met repressor-like"/>
    <property type="match status" value="1"/>
</dbReference>
<dbReference type="STRING" id="759620.WS105_0525"/>
<dbReference type="KEGG" id="wct:WS74_0528"/>
<sequence>MGEKLLQLRISEDVKNKCDAVFSDQGVTIQGAIKIMLTQVANTGNSPFDGIFESKIGK</sequence>
<proteinExistence type="predicted"/>
<protein>
    <submittedName>
        <fullName evidence="1">RelB/DinJ family protein addiction moduleantitoxin</fullName>
    </submittedName>
</protein>
<reference evidence="1 2" key="1">
    <citation type="journal article" date="2014" name="Genome Announc.">
        <title>Complete Genome Sequences of Fish Pathogenic Weissella ceti Strains WS74 and WS105.</title>
        <authorList>
            <person name="Figueiredo H.C."/>
            <person name="Leal C.A."/>
            <person name="Dorella F.A."/>
            <person name="Carvalho A.F."/>
            <person name="Soares S.C."/>
            <person name="Pereira F.L."/>
            <person name="Azevedo V.A."/>
        </authorList>
    </citation>
    <scope>NUCLEOTIDE SEQUENCE [LARGE SCALE GENOMIC DNA]</scope>
    <source>
        <strain evidence="1 2">WS74</strain>
    </source>
</reference>
<dbReference type="PATRIC" id="fig|759620.7.peg.514"/>
<evidence type="ECO:0000313" key="2">
    <source>
        <dbReference type="Proteomes" id="UP000029079"/>
    </source>
</evidence>
<dbReference type="OrthoDB" id="9808267at2"/>
<dbReference type="Proteomes" id="UP000029079">
    <property type="component" value="Chromosome"/>
</dbReference>
<dbReference type="InterPro" id="IPR013321">
    <property type="entry name" value="Arc_rbn_hlx_hlx"/>
</dbReference>
<reference evidence="2" key="2">
    <citation type="submission" date="2014-08" db="EMBL/GenBank/DDBJ databases">
        <title>Complete genome of Weissella ceti strain WS74 isolated from diseased rainbow trout in Brazil.</title>
        <authorList>
            <person name="Figueiredo H.C.P."/>
            <person name="Leal C.A.G."/>
            <person name="Pereira F.L."/>
            <person name="Soares S.C."/>
            <person name="Dorella F.A."/>
            <person name="Carvalho A.F."/>
            <person name="Azevedo V.A.C."/>
        </authorList>
    </citation>
    <scope>NUCLEOTIDE SEQUENCE [LARGE SCALE GENOMIC DNA]</scope>
    <source>
        <strain evidence="2">WS74</strain>
    </source>
</reference>
<dbReference type="KEGG" id="wce:WS08_0527"/>
<dbReference type="KEGG" id="wci:WS105_0525"/>
<dbReference type="AlphaFoldDB" id="A0A075TYU0"/>
<name>A0A075TYU0_9LACO</name>
<keyword evidence="2" id="KW-1185">Reference proteome</keyword>
<evidence type="ECO:0000313" key="1">
    <source>
        <dbReference type="EMBL" id="AIM62780.1"/>
    </source>
</evidence>
<dbReference type="GO" id="GO:0006355">
    <property type="term" value="P:regulation of DNA-templated transcription"/>
    <property type="evidence" value="ECO:0007669"/>
    <property type="project" value="InterPro"/>
</dbReference>
<dbReference type="Pfam" id="PF04221">
    <property type="entry name" value="RelB"/>
    <property type="match status" value="1"/>
</dbReference>
<dbReference type="RefSeq" id="WP_009765374.1">
    <property type="nucleotide sequence ID" value="NZ_CP009223.1"/>
</dbReference>